<evidence type="ECO:0000256" key="1">
    <source>
        <dbReference type="SAM" id="MobiDB-lite"/>
    </source>
</evidence>
<keyword evidence="2" id="KW-0472">Membrane</keyword>
<feature type="region of interest" description="Disordered" evidence="1">
    <location>
        <begin position="1"/>
        <end position="26"/>
    </location>
</feature>
<keyword evidence="2" id="KW-0812">Transmembrane</keyword>
<organism evidence="3">
    <name type="scientific">viral metagenome</name>
    <dbReference type="NCBI Taxonomy" id="1070528"/>
    <lineage>
        <taxon>unclassified sequences</taxon>
        <taxon>metagenomes</taxon>
        <taxon>organismal metagenomes</taxon>
    </lineage>
</organism>
<evidence type="ECO:0000256" key="2">
    <source>
        <dbReference type="SAM" id="Phobius"/>
    </source>
</evidence>
<dbReference type="AlphaFoldDB" id="A0A6C0EYB9"/>
<proteinExistence type="predicted"/>
<feature type="transmembrane region" description="Helical" evidence="2">
    <location>
        <begin position="897"/>
        <end position="915"/>
    </location>
</feature>
<reference evidence="3" key="1">
    <citation type="journal article" date="2020" name="Nature">
        <title>Giant virus diversity and host interactions through global metagenomics.</title>
        <authorList>
            <person name="Schulz F."/>
            <person name="Roux S."/>
            <person name="Paez-Espino D."/>
            <person name="Jungbluth S."/>
            <person name="Walsh D.A."/>
            <person name="Denef V.J."/>
            <person name="McMahon K.D."/>
            <person name="Konstantinidis K.T."/>
            <person name="Eloe-Fadrosh E.A."/>
            <person name="Kyrpides N.C."/>
            <person name="Woyke T."/>
        </authorList>
    </citation>
    <scope>NUCLEOTIDE SEQUENCE</scope>
    <source>
        <strain evidence="3">GVMAG-M-3300009161-34</strain>
    </source>
</reference>
<sequence length="920" mass="100209">MSSSLGQGEQFINQKNNRKSGKSRYNQYQNQSNLNNRSVIEAFSSNSTGASNPSTTSSASSSKTLSIPAEYKNTNINRVNTAENANMKRVIKDVNKSVNHAGNVGNDTLLVAKSFNKSNDKNSLKNSDITTANGLAGNVNAMGIFSTYSSDIANNLNNSFNKTDLNVPASMAQKINQNNNPYPIITSGNSDSNHVTLFGQPAQMPTTAAQNNIGQFAGQNVYVYDRNPITGNNIYYQGNYTSNLSLSSNNDMGNVTAKQCFERAADNAGGNSYGYAAIDSNGNCYTGLSPSGNWQSSYSKDIELCDVFLGALIDKPIVLGANGGLYVGPPNDKDLTNANLLNKNLDPTILANVDPIYGAAINSVKASYGLSSSLDNTDNMIFQDSVSNTTDTTGQASATFETVRTTISSQQICPNWMYDRWLDWGEWMLDWDFTRDVFCKTEETVTYSGIRDGGGQDVILKYKCGKIPFSVNTPNVIPGTEVTINCYDQMSKYGIMYLEIADNGVITITNSATNDVVWSFTPKGKEQDLLNQSLPLKNGTTVRLNAPRPDWVNKSGVTTTNKNHSTILFTFPNVPNGLTTFSPNEFLSSPSGYCRLKLVKNNNNSSNSSLISTYKFVIQYSLYNLALDNSNYAAGNITNATPGDESFALYYIDNIQANNVGGLSYIDMNNNVFTHNKPSSGYYSLGDSYIESKNYLPSNIISPSSVKQNVSPEQCGNICTNDDNCGAYTSIRGNCATFSTSSIYPNNLRIYTEGASTFLRDKKVTSEMTHPTCSKRIANTTNDVYNNFGSYITGASMTNTKKCGMAVVLDNEIQNLNNANAAAISKGKAVKDQINNIYEKQNNAINDLQTNNMLANVFEDVIKDVDTAIETKEENALTIVAAKDNTDLILLSDNYKYIIWGIITLLLSIGAIKALRIGSR</sequence>
<feature type="region of interest" description="Disordered" evidence="1">
    <location>
        <begin position="44"/>
        <end position="64"/>
    </location>
</feature>
<evidence type="ECO:0000313" key="3">
    <source>
        <dbReference type="EMBL" id="QHT33220.1"/>
    </source>
</evidence>
<dbReference type="EMBL" id="MN738960">
    <property type="protein sequence ID" value="QHT33220.1"/>
    <property type="molecule type" value="Genomic_DNA"/>
</dbReference>
<protein>
    <submittedName>
        <fullName evidence="3">Uncharacterized protein</fullName>
    </submittedName>
</protein>
<name>A0A6C0EYB9_9ZZZZ</name>
<accession>A0A6C0EYB9</accession>
<keyword evidence="2" id="KW-1133">Transmembrane helix</keyword>
<feature type="compositionally biased region" description="Polar residues" evidence="1">
    <location>
        <begin position="1"/>
        <end position="15"/>
    </location>
</feature>